<dbReference type="SUPFAM" id="SSF52540">
    <property type="entry name" value="P-loop containing nucleoside triphosphate hydrolases"/>
    <property type="match status" value="1"/>
</dbReference>
<dbReference type="Gene3D" id="3.40.50.300">
    <property type="entry name" value="P-loop containing nucleotide triphosphate hydrolases"/>
    <property type="match status" value="2"/>
</dbReference>
<evidence type="ECO:0000256" key="2">
    <source>
        <dbReference type="ARBA" id="ARBA00011322"/>
    </source>
</evidence>
<gene>
    <name evidence="7" type="ORF">Ssi02_24960</name>
</gene>
<feature type="compositionally biased region" description="Polar residues" evidence="5">
    <location>
        <begin position="483"/>
        <end position="492"/>
    </location>
</feature>
<protein>
    <recommendedName>
        <fullName evidence="3">Nuclease SbcCD subunit C</fullName>
    </recommendedName>
</protein>
<dbReference type="PANTHER" id="PTHR32114">
    <property type="entry name" value="ABC TRANSPORTER ABCH.3"/>
    <property type="match status" value="1"/>
</dbReference>
<evidence type="ECO:0000256" key="3">
    <source>
        <dbReference type="ARBA" id="ARBA00013368"/>
    </source>
</evidence>
<dbReference type="Pfam" id="PF13558">
    <property type="entry name" value="SbcC_Walker_B"/>
    <property type="match status" value="1"/>
</dbReference>
<feature type="region of interest" description="Disordered" evidence="5">
    <location>
        <begin position="537"/>
        <end position="561"/>
    </location>
</feature>
<evidence type="ECO:0000256" key="5">
    <source>
        <dbReference type="SAM" id="MobiDB-lite"/>
    </source>
</evidence>
<organism evidence="7 8">
    <name type="scientific">Sinosporangium siamense</name>
    <dbReference type="NCBI Taxonomy" id="1367973"/>
    <lineage>
        <taxon>Bacteria</taxon>
        <taxon>Bacillati</taxon>
        <taxon>Actinomycetota</taxon>
        <taxon>Actinomycetes</taxon>
        <taxon>Streptosporangiales</taxon>
        <taxon>Streptosporangiaceae</taxon>
        <taxon>Sinosporangium</taxon>
    </lineage>
</organism>
<dbReference type="Pfam" id="PF13476">
    <property type="entry name" value="AAA_23"/>
    <property type="match status" value="1"/>
</dbReference>
<feature type="coiled-coil region" evidence="4">
    <location>
        <begin position="1008"/>
        <end position="1066"/>
    </location>
</feature>
<dbReference type="PANTHER" id="PTHR32114:SF2">
    <property type="entry name" value="ABC TRANSPORTER ABCH.3"/>
    <property type="match status" value="1"/>
</dbReference>
<feature type="coiled-coil region" evidence="4">
    <location>
        <begin position="897"/>
        <end position="924"/>
    </location>
</feature>
<dbReference type="GO" id="GO:0016887">
    <property type="term" value="F:ATP hydrolysis activity"/>
    <property type="evidence" value="ECO:0007669"/>
    <property type="project" value="InterPro"/>
</dbReference>
<dbReference type="InterPro" id="IPR038729">
    <property type="entry name" value="Rad50/SbcC_AAA"/>
</dbReference>
<comment type="similarity">
    <text evidence="1">Belongs to the SMC family. SbcC subfamily.</text>
</comment>
<sequence>MRPHLLTLTAFGSFPGTERVDFDTLGQAGLFLIHGPTGAGKTTVLDAVCFALYGRVPGQRDSARSLRCDHAPEGRPPKVTLEVTLRGRRLRLTRSPSWHRAKLRGTGTIEEKPKVLVEELLPGGAVRALTTRLDEAGHLVGELLGMNSEQFWQVAMLPQGDFAKFLRSDGDDRRRLLERLFSVKAFAHAEKWLAERRTLAGREAQTLRQELDLVLERLAEVAGELPALHELAHGTAGFDQPSERVAASASPAGQGHGQAGLGGVASAPDVGRSGVHGQIAPPEAGLGGVHSASVVGRSGAHGQAGDAPDAAFTPDEERPGGIAAGFGRPDVVSAVVPEPREGDAERPSPEDDPLPWADMLLRSAVAAVESARAAHTAATTRAQETRTAYEEAVALAELRRRHADATVRLRALEETAEEQADLEIILAEAARADRVSPLIEVAEQRAQTALKSGAFAADAASRALPLLPETTGSADPGARRPVTDSSGTSLTAVSEAPWAVTGSSEVPRLAGSGALWPVGDSPEATHATPEALRPVVDGSEASHPAKGASPYSSSQRDVVAPETLAAAERERRDEITRLAELRAEEVRLTEVRGDLGRLAARHDELEEERAGTAALTAALPARLEAAETRLAEARLAGARVPAARSLRTSVASRLDALRHRDTLMSELTAAVGTARAHLAGLPENLGSRAAPTIGGTAADEAAEVGASGAVPPASAEAGDGPADESLRHSARTLLAGGASPGAEHARDVAPGEAGGSLVAGPPIDVEEAEGALAGLLGVPVDGPVAPVERVGERLAEAERVWRAELAVLAGMRADEDRLSEVGRLLAAAEGVLAALDERAVEVASRAAELPGLADDAFARLAEAQERAAGLPGAEAAKDGAHAVLVAAERRELLLGELEEAAGERLEAVERAQELREQLQDLRQARLDGMAAELARDLVPGAPCAVCGSAEHPAPAAAEAETVPTGEDEEAARVLYDGAVAERQAAEQAHAVLSERLDQAMLAAQGMTVAEAEAALAAAEEHLTAVAADAERVGSLETEARRLSAEVERVRDEAHECDRALAEEKARHGELAGERERLGLRLDRARGGDADLAARRARLTEEADRLAGAHEALTRTSALAVRHAEAVAALASICVDGEAVAEVLSWDTDEAAGAYPPNVEGSSQELLERINRIVAALTAHAAKEPGSAAALDEVGKEAAALRDRAERVALALAECRTRAAELTAEAERSAARIDRARGGDATLAVRVERLGVEAELLREASEAGTAARTAAAEHVAAVERAARAAAEHGFADLADVKDAYRDPQAQQEMAARLRAFHAERTAVARLLDDPDLAAAAAGPAPDLPALMAHRDDAEGVATRLASASDRAGRTRDRLAALHGELVAALERWRPAAERHRLSESLAALTAGTATDNRWRMSLTAYVLGERLSQVVAFANERLDHMSGGRYMLRQDMARTAGSRSRSGGGLGLSVVDGWTGVDRAPATLSGGEAFITSLALALGLADVVTMEAGGAEMGALFVDEGFGTLDDETLDGVLDILDGLRDGGRVVGVVSHVAELRNRIPHRLRIVKTPAGSSVRAMGDLRPG</sequence>
<comment type="subunit">
    <text evidence="2">Heterodimer of SbcC and SbcD.</text>
</comment>
<dbReference type="EMBL" id="BOOW01000015">
    <property type="protein sequence ID" value="GII92265.1"/>
    <property type="molecule type" value="Genomic_DNA"/>
</dbReference>
<evidence type="ECO:0000256" key="1">
    <source>
        <dbReference type="ARBA" id="ARBA00006930"/>
    </source>
</evidence>
<dbReference type="Proteomes" id="UP000606172">
    <property type="component" value="Unassembled WGS sequence"/>
</dbReference>
<evidence type="ECO:0000259" key="6">
    <source>
        <dbReference type="Pfam" id="PF13476"/>
    </source>
</evidence>
<reference evidence="7" key="1">
    <citation type="submission" date="2021-01" db="EMBL/GenBank/DDBJ databases">
        <title>Whole genome shotgun sequence of Sinosporangium siamense NBRC 109515.</title>
        <authorList>
            <person name="Komaki H."/>
            <person name="Tamura T."/>
        </authorList>
    </citation>
    <scope>NUCLEOTIDE SEQUENCE</scope>
    <source>
        <strain evidence="7">NBRC 109515</strain>
    </source>
</reference>
<keyword evidence="8" id="KW-1185">Reference proteome</keyword>
<accession>A0A919V4T6</accession>
<feature type="region of interest" description="Disordered" evidence="5">
    <location>
        <begin position="467"/>
        <end position="504"/>
    </location>
</feature>
<feature type="region of interest" description="Disordered" evidence="5">
    <location>
        <begin position="736"/>
        <end position="761"/>
    </location>
</feature>
<comment type="caution">
    <text evidence="7">The sequence shown here is derived from an EMBL/GenBank/DDBJ whole genome shotgun (WGS) entry which is preliminary data.</text>
</comment>
<feature type="compositionally biased region" description="Gly residues" evidence="5">
    <location>
        <begin position="254"/>
        <end position="263"/>
    </location>
</feature>
<feature type="coiled-coil region" evidence="4">
    <location>
        <begin position="395"/>
        <end position="432"/>
    </location>
</feature>
<feature type="region of interest" description="Disordered" evidence="5">
    <location>
        <begin position="700"/>
        <end position="724"/>
    </location>
</feature>
<dbReference type="RefSeq" id="WP_204024940.1">
    <property type="nucleotide sequence ID" value="NZ_BOOW01000015.1"/>
</dbReference>
<feature type="coiled-coil region" evidence="4">
    <location>
        <begin position="564"/>
        <end position="608"/>
    </location>
</feature>
<evidence type="ECO:0000256" key="4">
    <source>
        <dbReference type="SAM" id="Coils"/>
    </source>
</evidence>
<evidence type="ECO:0000313" key="7">
    <source>
        <dbReference type="EMBL" id="GII92265.1"/>
    </source>
</evidence>
<dbReference type="GO" id="GO:0006302">
    <property type="term" value="P:double-strand break repair"/>
    <property type="evidence" value="ECO:0007669"/>
    <property type="project" value="InterPro"/>
</dbReference>
<name>A0A919V4T6_9ACTN</name>
<feature type="region of interest" description="Disordered" evidence="5">
    <location>
        <begin position="239"/>
        <end position="330"/>
    </location>
</feature>
<feature type="domain" description="Rad50/SbcC-type AAA" evidence="6">
    <location>
        <begin position="6"/>
        <end position="220"/>
    </location>
</feature>
<dbReference type="InterPro" id="IPR027417">
    <property type="entry name" value="P-loop_NTPase"/>
</dbReference>
<evidence type="ECO:0000313" key="8">
    <source>
        <dbReference type="Proteomes" id="UP000606172"/>
    </source>
</evidence>
<keyword evidence="4" id="KW-0175">Coiled coil</keyword>
<proteinExistence type="inferred from homology"/>